<comment type="similarity">
    <text evidence="7">Belongs to the binding-protein-dependent transport system permease family.</text>
</comment>
<keyword evidence="5 7" id="KW-1133">Transmembrane helix</keyword>
<name>A0A4R5KJ64_9BACL</name>
<evidence type="ECO:0000256" key="2">
    <source>
        <dbReference type="ARBA" id="ARBA00022448"/>
    </source>
</evidence>
<gene>
    <name evidence="9" type="ORF">E1757_20025</name>
</gene>
<accession>A0A4R5KJ64</accession>
<proteinExistence type="inferred from homology"/>
<feature type="transmembrane region" description="Helical" evidence="7">
    <location>
        <begin position="159"/>
        <end position="179"/>
    </location>
</feature>
<feature type="transmembrane region" description="Helical" evidence="7">
    <location>
        <begin position="258"/>
        <end position="279"/>
    </location>
</feature>
<evidence type="ECO:0000259" key="8">
    <source>
        <dbReference type="PROSITE" id="PS50928"/>
    </source>
</evidence>
<keyword evidence="10" id="KW-1185">Reference proteome</keyword>
<reference evidence="9 10" key="1">
    <citation type="submission" date="2019-03" db="EMBL/GenBank/DDBJ databases">
        <title>This is whole genome sequence of Paenibacillus sp MS74 strain.</title>
        <authorList>
            <person name="Trinh H.N."/>
        </authorList>
    </citation>
    <scope>NUCLEOTIDE SEQUENCE [LARGE SCALE GENOMIC DNA]</scope>
    <source>
        <strain evidence="9 10">MS74</strain>
    </source>
</reference>
<organism evidence="9 10">
    <name type="scientific">Paenibacillus piri</name>
    <dbReference type="NCBI Taxonomy" id="2547395"/>
    <lineage>
        <taxon>Bacteria</taxon>
        <taxon>Bacillati</taxon>
        <taxon>Bacillota</taxon>
        <taxon>Bacilli</taxon>
        <taxon>Bacillales</taxon>
        <taxon>Paenibacillaceae</taxon>
        <taxon>Paenibacillus</taxon>
    </lineage>
</organism>
<dbReference type="CDD" id="cd06261">
    <property type="entry name" value="TM_PBP2"/>
    <property type="match status" value="1"/>
</dbReference>
<dbReference type="InterPro" id="IPR000515">
    <property type="entry name" value="MetI-like"/>
</dbReference>
<dbReference type="PROSITE" id="PS50928">
    <property type="entry name" value="ABC_TM1"/>
    <property type="match status" value="1"/>
</dbReference>
<dbReference type="EMBL" id="SMRT01000010">
    <property type="protein sequence ID" value="TDF95569.1"/>
    <property type="molecule type" value="Genomic_DNA"/>
</dbReference>
<comment type="caution">
    <text evidence="9">The sequence shown here is derived from an EMBL/GenBank/DDBJ whole genome shotgun (WGS) entry which is preliminary data.</text>
</comment>
<dbReference type="GO" id="GO:0005886">
    <property type="term" value="C:plasma membrane"/>
    <property type="evidence" value="ECO:0007669"/>
    <property type="project" value="UniProtKB-SubCell"/>
</dbReference>
<feature type="domain" description="ABC transmembrane type-1" evidence="8">
    <location>
        <begin position="90"/>
        <end position="279"/>
    </location>
</feature>
<dbReference type="Gene3D" id="1.10.3720.10">
    <property type="entry name" value="MetI-like"/>
    <property type="match status" value="1"/>
</dbReference>
<sequence>MKASSKPAVKRTAVQKDKLSAAGLLGKWILTIVMLVIAVEMIIPFIWMISTSFKKASDVFNYPVQWIPATFDFKHHINVWSGSDSFITYYLNSLKVTLIPVILAAFLSSLAAYSFAKLEYKGRDAFFLLYISMMMVPNQILFVPKFIMFDWMGIYNTHWALILPQCFSVFGVFLMRQFFVSFPNELIQAAKVDGANHFYIWWKIMLPLAKPVIASFMILDFTWNWNDYENPLIFLNSQKLYTIPLGLNKFVLESNIDYNGMMAAASASIIPIIIVFLLGQRYVVEGVTSSGIKG</sequence>
<dbReference type="GO" id="GO:0055085">
    <property type="term" value="P:transmembrane transport"/>
    <property type="evidence" value="ECO:0007669"/>
    <property type="project" value="InterPro"/>
</dbReference>
<evidence type="ECO:0000256" key="3">
    <source>
        <dbReference type="ARBA" id="ARBA00022475"/>
    </source>
</evidence>
<dbReference type="PANTHER" id="PTHR43744:SF12">
    <property type="entry name" value="ABC TRANSPORTER PERMEASE PROTEIN MG189-RELATED"/>
    <property type="match status" value="1"/>
</dbReference>
<evidence type="ECO:0000256" key="6">
    <source>
        <dbReference type="ARBA" id="ARBA00023136"/>
    </source>
</evidence>
<feature type="transmembrane region" description="Helical" evidence="7">
    <location>
        <begin position="200"/>
        <end position="219"/>
    </location>
</feature>
<dbReference type="Proteomes" id="UP000295636">
    <property type="component" value="Unassembled WGS sequence"/>
</dbReference>
<dbReference type="AlphaFoldDB" id="A0A4R5KJ64"/>
<dbReference type="PANTHER" id="PTHR43744">
    <property type="entry name" value="ABC TRANSPORTER PERMEASE PROTEIN MG189-RELATED-RELATED"/>
    <property type="match status" value="1"/>
</dbReference>
<evidence type="ECO:0000256" key="4">
    <source>
        <dbReference type="ARBA" id="ARBA00022692"/>
    </source>
</evidence>
<keyword evidence="3" id="KW-1003">Cell membrane</keyword>
<protein>
    <submittedName>
        <fullName evidence="9">Carbohydrate ABC transporter permease</fullName>
    </submittedName>
</protein>
<dbReference type="InterPro" id="IPR035906">
    <property type="entry name" value="MetI-like_sf"/>
</dbReference>
<dbReference type="SUPFAM" id="SSF161098">
    <property type="entry name" value="MetI-like"/>
    <property type="match status" value="1"/>
</dbReference>
<keyword evidence="4 7" id="KW-0812">Transmembrane</keyword>
<evidence type="ECO:0000313" key="10">
    <source>
        <dbReference type="Proteomes" id="UP000295636"/>
    </source>
</evidence>
<evidence type="ECO:0000256" key="5">
    <source>
        <dbReference type="ARBA" id="ARBA00022989"/>
    </source>
</evidence>
<feature type="transmembrane region" description="Helical" evidence="7">
    <location>
        <begin position="96"/>
        <end position="115"/>
    </location>
</feature>
<evidence type="ECO:0000313" key="9">
    <source>
        <dbReference type="EMBL" id="TDF95569.1"/>
    </source>
</evidence>
<dbReference type="OrthoDB" id="9771544at2"/>
<comment type="subcellular location">
    <subcellularLocation>
        <location evidence="1 7">Cell membrane</location>
        <topology evidence="1 7">Multi-pass membrane protein</topology>
    </subcellularLocation>
</comment>
<feature type="transmembrane region" description="Helical" evidence="7">
    <location>
        <begin position="21"/>
        <end position="47"/>
    </location>
</feature>
<evidence type="ECO:0000256" key="7">
    <source>
        <dbReference type="RuleBase" id="RU363032"/>
    </source>
</evidence>
<feature type="transmembrane region" description="Helical" evidence="7">
    <location>
        <begin position="127"/>
        <end position="147"/>
    </location>
</feature>
<keyword evidence="2 7" id="KW-0813">Transport</keyword>
<dbReference type="Pfam" id="PF00528">
    <property type="entry name" value="BPD_transp_1"/>
    <property type="match status" value="1"/>
</dbReference>
<evidence type="ECO:0000256" key="1">
    <source>
        <dbReference type="ARBA" id="ARBA00004651"/>
    </source>
</evidence>
<keyword evidence="6 7" id="KW-0472">Membrane</keyword>